<dbReference type="RefSeq" id="WP_054999041.1">
    <property type="nucleotide sequence ID" value="NZ_FNKU01000003.1"/>
</dbReference>
<organism evidence="2 4">
    <name type="scientific">Pseudomonas cannabina</name>
    <dbReference type="NCBI Taxonomy" id="86840"/>
    <lineage>
        <taxon>Bacteria</taxon>
        <taxon>Pseudomonadati</taxon>
        <taxon>Pseudomonadota</taxon>
        <taxon>Gammaproteobacteria</taxon>
        <taxon>Pseudomonadales</taxon>
        <taxon>Pseudomonadaceae</taxon>
        <taxon>Pseudomonas</taxon>
    </lineage>
</organism>
<evidence type="ECO:0000313" key="5">
    <source>
        <dbReference type="Proteomes" id="UP000281372"/>
    </source>
</evidence>
<dbReference type="EMBL" id="LJPX01000119">
    <property type="protein sequence ID" value="KPW79415.1"/>
    <property type="molecule type" value="Genomic_DNA"/>
</dbReference>
<dbReference type="AlphaFoldDB" id="A0A0P9R704"/>
<protein>
    <submittedName>
        <fullName evidence="2">Conjugal transfer protein TraA</fullName>
    </submittedName>
</protein>
<evidence type="ECO:0000313" key="3">
    <source>
        <dbReference type="EMBL" id="RMN17741.1"/>
    </source>
</evidence>
<dbReference type="EMBL" id="RBOW01000990">
    <property type="protein sequence ID" value="RMN17741.1"/>
    <property type="molecule type" value="Genomic_DNA"/>
</dbReference>
<evidence type="ECO:0000313" key="4">
    <source>
        <dbReference type="Proteomes" id="UP000050564"/>
    </source>
</evidence>
<name>A0A0P9R704_PSECA</name>
<reference evidence="3 5" key="2">
    <citation type="submission" date="2018-08" db="EMBL/GenBank/DDBJ databases">
        <title>Recombination of ecologically and evolutionarily significant loci maintains genetic cohesion in the Pseudomonas syringae species complex.</title>
        <authorList>
            <person name="Dillon M."/>
            <person name="Thakur S."/>
            <person name="Almeida R.N.D."/>
            <person name="Weir B.S."/>
            <person name="Guttman D.S."/>
        </authorList>
    </citation>
    <scope>NUCLEOTIDE SEQUENCE [LARGE SCALE GENOMIC DNA]</scope>
    <source>
        <strain evidence="3 5">ICMP 2821</strain>
    </source>
</reference>
<keyword evidence="1" id="KW-0812">Transmembrane</keyword>
<keyword evidence="1" id="KW-0472">Membrane</keyword>
<comment type="caution">
    <text evidence="2">The sequence shown here is derived from an EMBL/GenBank/DDBJ whole genome shotgun (WGS) entry which is preliminary data.</text>
</comment>
<proteinExistence type="predicted"/>
<gene>
    <name evidence="2" type="ORF">ALO81_200010</name>
    <name evidence="3" type="ORF">ALQ64_00777</name>
</gene>
<dbReference type="Proteomes" id="UP000050564">
    <property type="component" value="Unassembled WGS sequence"/>
</dbReference>
<dbReference type="PATRIC" id="fig|86840.3.peg.6032"/>
<feature type="transmembrane region" description="Helical" evidence="1">
    <location>
        <begin position="12"/>
        <end position="31"/>
    </location>
</feature>
<keyword evidence="1" id="KW-1133">Transmembrane helix</keyword>
<evidence type="ECO:0000256" key="1">
    <source>
        <dbReference type="SAM" id="Phobius"/>
    </source>
</evidence>
<dbReference type="Proteomes" id="UP000281372">
    <property type="component" value="Unassembled WGS sequence"/>
</dbReference>
<feature type="transmembrane region" description="Helical" evidence="1">
    <location>
        <begin position="37"/>
        <end position="59"/>
    </location>
</feature>
<accession>A0A0P9R704</accession>
<sequence length="85" mass="9297">MEDSEADIPAFLFYLLFFAGSFGLAGNNLFNDNLFRWLFWCSVLMTVIGGLGTVLRLGLAAAAEKKSWAQSEDNRLAAAETGKSE</sequence>
<evidence type="ECO:0000313" key="2">
    <source>
        <dbReference type="EMBL" id="KPW79415.1"/>
    </source>
</evidence>
<reference evidence="2 4" key="1">
    <citation type="submission" date="2015-09" db="EMBL/GenBank/DDBJ databases">
        <title>Genome announcement of multiple Pseudomonas syringae strains.</title>
        <authorList>
            <person name="Thakur S."/>
            <person name="Wang P.W."/>
            <person name="Gong Y."/>
            <person name="Weir B.S."/>
            <person name="Guttman D.S."/>
        </authorList>
    </citation>
    <scope>NUCLEOTIDE SEQUENCE [LARGE SCALE GENOMIC DNA]</scope>
    <source>
        <strain evidence="2 4">ICMP2823</strain>
    </source>
</reference>